<reference evidence="2 3" key="1">
    <citation type="submission" date="2019-03" db="EMBL/GenBank/DDBJ databases">
        <title>Genomic Encyclopedia of Type Strains, Phase IV (KMG-IV): sequencing the most valuable type-strain genomes for metagenomic binning, comparative biology and taxonomic classification.</title>
        <authorList>
            <person name="Goeker M."/>
        </authorList>
    </citation>
    <scope>NUCLEOTIDE SEQUENCE [LARGE SCALE GENOMIC DNA]</scope>
    <source>
        <strain evidence="2 3">DSM 24984</strain>
    </source>
</reference>
<dbReference type="AlphaFoldDB" id="A0A4R1KDE4"/>
<feature type="signal peptide" evidence="1">
    <location>
        <begin position="1"/>
        <end position="19"/>
    </location>
</feature>
<proteinExistence type="predicted"/>
<evidence type="ECO:0000313" key="3">
    <source>
        <dbReference type="Proteomes" id="UP000294614"/>
    </source>
</evidence>
<protein>
    <submittedName>
        <fullName evidence="2">Sigma-E factor negative regulatory protein RseB</fullName>
    </submittedName>
</protein>
<dbReference type="Proteomes" id="UP000294614">
    <property type="component" value="Unassembled WGS sequence"/>
</dbReference>
<dbReference type="EMBL" id="SMGG01000003">
    <property type="protein sequence ID" value="TCK62615.1"/>
    <property type="molecule type" value="Genomic_DNA"/>
</dbReference>
<comment type="caution">
    <text evidence="2">The sequence shown here is derived from an EMBL/GenBank/DDBJ whole genome shotgun (WGS) entry which is preliminary data.</text>
</comment>
<evidence type="ECO:0000313" key="2">
    <source>
        <dbReference type="EMBL" id="TCK62615.1"/>
    </source>
</evidence>
<keyword evidence="1" id="KW-0732">Signal</keyword>
<evidence type="ECO:0000256" key="1">
    <source>
        <dbReference type="SAM" id="SignalP"/>
    </source>
</evidence>
<dbReference type="Gene3D" id="3.30.200.100">
    <property type="entry name" value="MucB/RseB, C-terminal domain"/>
    <property type="match status" value="1"/>
</dbReference>
<dbReference type="OrthoDB" id="9792289at2"/>
<organism evidence="2 3">
    <name type="scientific">Seleniivibrio woodruffii</name>
    <dbReference type="NCBI Taxonomy" id="1078050"/>
    <lineage>
        <taxon>Bacteria</taxon>
        <taxon>Pseudomonadati</taxon>
        <taxon>Deferribacterota</taxon>
        <taxon>Deferribacteres</taxon>
        <taxon>Deferribacterales</taxon>
        <taxon>Geovibrionaceae</taxon>
        <taxon>Seleniivibrio</taxon>
    </lineage>
</organism>
<name>A0A4R1KDE4_9BACT</name>
<feature type="chain" id="PRO_5020463191" evidence="1">
    <location>
        <begin position="20"/>
        <end position="235"/>
    </location>
</feature>
<sequence length="235" mass="26577">MIKIFLFLGILILSSESYAAEQVYFKVAVDNSTYTAFMGGQTGIDNSTLNYLASKMRNQKFKISDVDKAYYDVPHPVSMRFAGRDILQYDLKPRGADRFRQMLMVDSSDNVVHKDVYDPSGKLVYSFTILESEDSSAKPVNADEAEKTDRCFLGFCVTGVRMLKDGTKHIMLSDGINKFSIFRKRIAGEVSVSKRIVYGNYVMRKKSGDDLFTVVGTIPYSAMLTMIENYTKLEE</sequence>
<keyword evidence="3" id="KW-1185">Reference proteome</keyword>
<accession>A0A4R1KDE4</accession>
<dbReference type="InterPro" id="IPR038484">
    <property type="entry name" value="MucB/RseB_C_sf"/>
</dbReference>
<gene>
    <name evidence="2" type="ORF">C8D98_1145</name>
</gene>
<dbReference type="RefSeq" id="WP_132872810.1">
    <property type="nucleotide sequence ID" value="NZ_SMGG01000003.1"/>
</dbReference>